<dbReference type="Proteomes" id="UP000663880">
    <property type="component" value="Unassembled WGS sequence"/>
</dbReference>
<evidence type="ECO:0000256" key="3">
    <source>
        <dbReference type="SAM" id="MobiDB-lite"/>
    </source>
</evidence>
<evidence type="ECO:0000313" key="5">
    <source>
        <dbReference type="EMBL" id="CAF4908083.1"/>
    </source>
</evidence>
<feature type="compositionally biased region" description="Polar residues" evidence="3">
    <location>
        <begin position="292"/>
        <end position="302"/>
    </location>
</feature>
<gene>
    <name evidence="5" type="ORF">PMACD_LOCUS11877</name>
</gene>
<dbReference type="Pfam" id="PF14916">
    <property type="entry name" value="CCDC92"/>
    <property type="match status" value="1"/>
</dbReference>
<sequence length="371" mass="41501">MASKVLVPGVPFASLQGKVKKTPVEPNGGLYISGGDPVARIAHLEHSIRFLQEQHRLMLSGLHAEIESLRERNRDLQFQLIFNKEPAKNTSTTDDNENQVSSLRREVERLEREAAEARGEATACTHDLLRLQRLVDEQANKLRSLEEEATENEEGESAGALRARLGEAERLVRRLRADAERQRREVHGGAGVTNLLFDGAPAHHAHLQCMKSSLMRAGAVDAFGFPTLPAPYLHTADFWREPLREEYSMRGGGRQRRPNTLPALAVLPQQPRPPAYAHNLRARGYTERVKKSQTLNGESYTGKSPEETDQPRINPVITDNLQKINPEATYPELKIVVTKIIPHGNVNTSSSLTGARPRARRTHRKHASEHT</sequence>
<dbReference type="InterPro" id="IPR039496">
    <property type="entry name" value="CCDC92/74_N"/>
</dbReference>
<proteinExistence type="predicted"/>
<dbReference type="PANTHER" id="PTHR14882">
    <property type="entry name" value="COILED-COIL DOMAIN-CONTAINING 74A"/>
    <property type="match status" value="1"/>
</dbReference>
<dbReference type="InterPro" id="IPR040370">
    <property type="entry name" value="CCDC74A/CCDC74B/CCDC92"/>
</dbReference>
<dbReference type="PANTHER" id="PTHR14882:SF5">
    <property type="entry name" value="COILED-COIL DOMAIN CONTAINING 74A"/>
    <property type="match status" value="1"/>
</dbReference>
<evidence type="ECO:0000259" key="4">
    <source>
        <dbReference type="Pfam" id="PF14916"/>
    </source>
</evidence>
<evidence type="ECO:0000256" key="2">
    <source>
        <dbReference type="SAM" id="Coils"/>
    </source>
</evidence>
<feature type="domain" description="CCDC92/74 N-terminal" evidence="4">
    <location>
        <begin position="39"/>
        <end position="90"/>
    </location>
</feature>
<feature type="compositionally biased region" description="Basic residues" evidence="3">
    <location>
        <begin position="357"/>
        <end position="371"/>
    </location>
</feature>
<name>A0A821VH66_9NEOP</name>
<keyword evidence="1 2" id="KW-0175">Coiled coil</keyword>
<comment type="caution">
    <text evidence="5">The sequence shown here is derived from an EMBL/GenBank/DDBJ whole genome shotgun (WGS) entry which is preliminary data.</text>
</comment>
<evidence type="ECO:0000256" key="1">
    <source>
        <dbReference type="ARBA" id="ARBA00023054"/>
    </source>
</evidence>
<dbReference type="AlphaFoldDB" id="A0A821VH66"/>
<protein>
    <recommendedName>
        <fullName evidence="4">CCDC92/74 N-terminal domain-containing protein</fullName>
    </recommendedName>
</protein>
<feature type="coiled-coil region" evidence="2">
    <location>
        <begin position="59"/>
        <end position="185"/>
    </location>
</feature>
<dbReference type="OrthoDB" id="2155209at2759"/>
<reference evidence="5" key="1">
    <citation type="submission" date="2021-02" db="EMBL/GenBank/DDBJ databases">
        <authorList>
            <person name="Steward A R."/>
        </authorList>
    </citation>
    <scope>NUCLEOTIDE SEQUENCE</scope>
</reference>
<accession>A0A821VH66</accession>
<feature type="region of interest" description="Disordered" evidence="3">
    <location>
        <begin position="292"/>
        <end position="313"/>
    </location>
</feature>
<keyword evidence="6" id="KW-1185">Reference proteome</keyword>
<evidence type="ECO:0000313" key="6">
    <source>
        <dbReference type="Proteomes" id="UP000663880"/>
    </source>
</evidence>
<organism evidence="5 6">
    <name type="scientific">Pieris macdunnoughi</name>
    <dbReference type="NCBI Taxonomy" id="345717"/>
    <lineage>
        <taxon>Eukaryota</taxon>
        <taxon>Metazoa</taxon>
        <taxon>Ecdysozoa</taxon>
        <taxon>Arthropoda</taxon>
        <taxon>Hexapoda</taxon>
        <taxon>Insecta</taxon>
        <taxon>Pterygota</taxon>
        <taxon>Neoptera</taxon>
        <taxon>Endopterygota</taxon>
        <taxon>Lepidoptera</taxon>
        <taxon>Glossata</taxon>
        <taxon>Ditrysia</taxon>
        <taxon>Papilionoidea</taxon>
        <taxon>Pieridae</taxon>
        <taxon>Pierinae</taxon>
        <taxon>Pieris</taxon>
    </lineage>
</organism>
<feature type="region of interest" description="Disordered" evidence="3">
    <location>
        <begin position="347"/>
        <end position="371"/>
    </location>
</feature>
<dbReference type="EMBL" id="CAJOBZ010000043">
    <property type="protein sequence ID" value="CAF4908083.1"/>
    <property type="molecule type" value="Genomic_DNA"/>
</dbReference>